<name>A0A0K2TCI4_LEPSM</name>
<protein>
    <submittedName>
        <fullName evidence="1">Uncharacterized protein</fullName>
    </submittedName>
</protein>
<sequence length="60" mass="6823">MLSGWNKASKCSGSPYSHYQASIQQDLLQPDKCAELPKKFFSLPSLHHYLLKQWVSGQTL</sequence>
<dbReference type="EMBL" id="HACA01006408">
    <property type="protein sequence ID" value="CDW23769.1"/>
    <property type="molecule type" value="Transcribed_RNA"/>
</dbReference>
<accession>A0A0K2TCI4</accession>
<organism evidence="1">
    <name type="scientific">Lepeophtheirus salmonis</name>
    <name type="common">Salmon louse</name>
    <name type="synonym">Caligus salmonis</name>
    <dbReference type="NCBI Taxonomy" id="72036"/>
    <lineage>
        <taxon>Eukaryota</taxon>
        <taxon>Metazoa</taxon>
        <taxon>Ecdysozoa</taxon>
        <taxon>Arthropoda</taxon>
        <taxon>Crustacea</taxon>
        <taxon>Multicrustacea</taxon>
        <taxon>Hexanauplia</taxon>
        <taxon>Copepoda</taxon>
        <taxon>Siphonostomatoida</taxon>
        <taxon>Caligidae</taxon>
        <taxon>Lepeophtheirus</taxon>
    </lineage>
</organism>
<proteinExistence type="predicted"/>
<reference evidence="1" key="1">
    <citation type="submission" date="2014-05" db="EMBL/GenBank/DDBJ databases">
        <authorList>
            <person name="Chronopoulou M."/>
        </authorList>
    </citation>
    <scope>NUCLEOTIDE SEQUENCE</scope>
    <source>
        <tissue evidence="1">Whole organism</tissue>
    </source>
</reference>
<evidence type="ECO:0000313" key="1">
    <source>
        <dbReference type="EMBL" id="CDW23769.1"/>
    </source>
</evidence>
<dbReference type="AlphaFoldDB" id="A0A0K2TCI4"/>